<reference evidence="1" key="1">
    <citation type="submission" date="2021-04" db="EMBL/GenBank/DDBJ databases">
        <title>Genomic analysis of electroactive and textile dye degrading Bacillus circulans strain: DC10 isolated from constructed wetland-microbial fuel cells treating textile dye wastewaters.</title>
        <authorList>
            <person name="Patel D.U."/>
            <person name="Desai C.R."/>
        </authorList>
    </citation>
    <scope>NUCLEOTIDE SEQUENCE</scope>
    <source>
        <strain evidence="1">DC10</strain>
    </source>
</reference>
<gene>
    <name evidence="1" type="ORF">KD144_08560</name>
</gene>
<dbReference type="EMBL" id="JAGTPX010000006">
    <property type="protein sequence ID" value="MBR8669592.1"/>
    <property type="molecule type" value="Genomic_DNA"/>
</dbReference>
<name>A0A941GBL9_NIACI</name>
<comment type="caution">
    <text evidence="1">The sequence shown here is derived from an EMBL/GenBank/DDBJ whole genome shotgun (WGS) entry which is preliminary data.</text>
</comment>
<evidence type="ECO:0000313" key="1">
    <source>
        <dbReference type="EMBL" id="MBR8669592.1"/>
    </source>
</evidence>
<sequence length="52" mass="6035">MIQLNHYKYEPTLHTGKPQCEKVLEYRFAYEYEGNSYLVEGPVPAFVQPGAK</sequence>
<proteinExistence type="predicted"/>
<dbReference type="RefSeq" id="WP_161798403.1">
    <property type="nucleotide sequence ID" value="NZ_JAGTPX020000007.1"/>
</dbReference>
<accession>A0A941GBL9</accession>
<organism evidence="1">
    <name type="scientific">Niallia circulans</name>
    <name type="common">Bacillus circulans</name>
    <dbReference type="NCBI Taxonomy" id="1397"/>
    <lineage>
        <taxon>Bacteria</taxon>
        <taxon>Bacillati</taxon>
        <taxon>Bacillota</taxon>
        <taxon>Bacilli</taxon>
        <taxon>Bacillales</taxon>
        <taxon>Bacillaceae</taxon>
        <taxon>Niallia</taxon>
    </lineage>
</organism>
<dbReference type="AlphaFoldDB" id="A0A941GBL9"/>
<protein>
    <submittedName>
        <fullName evidence="1">Uncharacterized protein</fullName>
    </submittedName>
</protein>